<evidence type="ECO:0000313" key="1">
    <source>
        <dbReference type="EMBL" id="PCS20673.1"/>
    </source>
</evidence>
<sequence>MVLKVISWHNKFMNKTFEKQEILNELYNLVLDRNIRDWERQCLLHTKVQLENQGRLADELAKLEATLRPLALRYNLTPKVADFYQKISSNNLFGRGVGGIL</sequence>
<reference evidence="1 2" key="1">
    <citation type="submission" date="2014-12" db="EMBL/GenBank/DDBJ databases">
        <title>Draft genome sequences of 10 type strains of Lactococcus.</title>
        <authorList>
            <person name="Sun Z."/>
            <person name="Zhong Z."/>
            <person name="Liu W."/>
            <person name="Zhang W."/>
            <person name="Zhang H."/>
        </authorList>
    </citation>
    <scope>NUCLEOTIDE SEQUENCE [LARGE SCALE GENOMIC DNA]</scope>
    <source>
        <strain evidence="1 2">DSM 21502</strain>
    </source>
</reference>
<accession>A0A2A5SXQ7</accession>
<proteinExistence type="predicted"/>
<dbReference type="InterPro" id="IPR015046">
    <property type="entry name" value="LciA_Immunity-like"/>
</dbReference>
<dbReference type="EMBL" id="JXKC01000001">
    <property type="protein sequence ID" value="PCS20673.1"/>
    <property type="molecule type" value="Genomic_DNA"/>
</dbReference>
<name>A0A2A5SXQ7_LACLC</name>
<comment type="caution">
    <text evidence="1">The sequence shown here is derived from an EMBL/GenBank/DDBJ whole genome shotgun (WGS) entry which is preliminary data.</text>
</comment>
<dbReference type="Pfam" id="PF08951">
    <property type="entry name" value="EntA_Immun"/>
    <property type="match status" value="1"/>
</dbReference>
<dbReference type="CDD" id="cd21059">
    <property type="entry name" value="LciA-like"/>
    <property type="match status" value="1"/>
</dbReference>
<dbReference type="GO" id="GO:0030153">
    <property type="term" value="P:bacteriocin immunity"/>
    <property type="evidence" value="ECO:0007669"/>
    <property type="project" value="InterPro"/>
</dbReference>
<gene>
    <name evidence="1" type="ORF">RU92_GL000321</name>
</gene>
<dbReference type="Proteomes" id="UP000218711">
    <property type="component" value="Unassembled WGS sequence"/>
</dbReference>
<evidence type="ECO:0008006" key="3">
    <source>
        <dbReference type="Google" id="ProtNLM"/>
    </source>
</evidence>
<protein>
    <recommendedName>
        <fullName evidence="3">Bacteriocin immunity protein</fullName>
    </recommendedName>
</protein>
<organism evidence="1 2">
    <name type="scientific">Lactococcus cremoris subsp. tructae</name>
    <dbReference type="NCBI Taxonomy" id="542833"/>
    <lineage>
        <taxon>Bacteria</taxon>
        <taxon>Bacillati</taxon>
        <taxon>Bacillota</taxon>
        <taxon>Bacilli</taxon>
        <taxon>Lactobacillales</taxon>
        <taxon>Streptococcaceae</taxon>
        <taxon>Lactococcus</taxon>
    </lineage>
</organism>
<dbReference type="AlphaFoldDB" id="A0A2A5SXQ7"/>
<evidence type="ECO:0000313" key="2">
    <source>
        <dbReference type="Proteomes" id="UP000218711"/>
    </source>
</evidence>